<dbReference type="Proteomes" id="UP001500503">
    <property type="component" value="Unassembled WGS sequence"/>
</dbReference>
<evidence type="ECO:0000313" key="2">
    <source>
        <dbReference type="EMBL" id="GAA4515247.1"/>
    </source>
</evidence>
<protein>
    <recommendedName>
        <fullName evidence="1">Teneurin NHL domain-containing protein</fullName>
    </recommendedName>
</protein>
<organism evidence="2 3">
    <name type="scientific">Actinoallomurus oryzae</name>
    <dbReference type="NCBI Taxonomy" id="502180"/>
    <lineage>
        <taxon>Bacteria</taxon>
        <taxon>Bacillati</taxon>
        <taxon>Actinomycetota</taxon>
        <taxon>Actinomycetes</taxon>
        <taxon>Streptosporangiales</taxon>
        <taxon>Thermomonosporaceae</taxon>
        <taxon>Actinoallomurus</taxon>
    </lineage>
</organism>
<accession>A0ABP8R1Q1</accession>
<sequence>MEPNYDLPVVHVVDEIRKIVPMTTTSSRVIRYAVAALICGLSPAACTGGGSSEKTSSPKAKVGQFVVIAGGGYNIKPEQTGRPTEAQFNSPNMLAVSPDGTIYIGEPFRPAIYRLPPGGPISIAVDKNTMFQEPGKSQVAPLVQPVDIATDARGNLFIADEERQAIREVTVDGKRLTIAGTDDKSVDIAHGKNDVREGDGRPATEVRLGDPISIAVTPDHKKIYVAVKVEEDRSIVREVDSSGAIRTIAGKVGGSSTKPIRQATKSTDVPIRLSTSLAIGADGHLLILGQQLLRLNGTELEPLPGTAPLEALSKKLNNPASYIISAGTYGYIVRMNTSLYRMTKDGHISPIATLPPCYGMPKSGDYGDIALHNSAIYMTNAECRTVVRLRIS</sequence>
<evidence type="ECO:0000313" key="3">
    <source>
        <dbReference type="Proteomes" id="UP001500503"/>
    </source>
</evidence>
<reference evidence="3" key="1">
    <citation type="journal article" date="2019" name="Int. J. Syst. Evol. Microbiol.">
        <title>The Global Catalogue of Microorganisms (GCM) 10K type strain sequencing project: providing services to taxonomists for standard genome sequencing and annotation.</title>
        <authorList>
            <consortium name="The Broad Institute Genomics Platform"/>
            <consortium name="The Broad Institute Genome Sequencing Center for Infectious Disease"/>
            <person name="Wu L."/>
            <person name="Ma J."/>
        </authorList>
    </citation>
    <scope>NUCLEOTIDE SEQUENCE [LARGE SCALE GENOMIC DNA]</scope>
    <source>
        <strain evidence="3">JCM 17933</strain>
    </source>
</reference>
<dbReference type="InterPro" id="IPR056822">
    <property type="entry name" value="TEN_NHL"/>
</dbReference>
<name>A0ABP8R1Q1_9ACTN</name>
<dbReference type="InterPro" id="IPR011042">
    <property type="entry name" value="6-blade_b-propeller_TolB-like"/>
</dbReference>
<dbReference type="Pfam" id="PF25021">
    <property type="entry name" value="TEN_NHL"/>
    <property type="match status" value="1"/>
</dbReference>
<evidence type="ECO:0000259" key="1">
    <source>
        <dbReference type="Pfam" id="PF25021"/>
    </source>
</evidence>
<gene>
    <name evidence="2" type="ORF">GCM10023191_084800</name>
</gene>
<feature type="domain" description="Teneurin NHL" evidence="1">
    <location>
        <begin position="137"/>
        <end position="226"/>
    </location>
</feature>
<dbReference type="Gene3D" id="2.120.10.30">
    <property type="entry name" value="TolB, C-terminal domain"/>
    <property type="match status" value="2"/>
</dbReference>
<keyword evidence="3" id="KW-1185">Reference proteome</keyword>
<dbReference type="SUPFAM" id="SSF101898">
    <property type="entry name" value="NHL repeat"/>
    <property type="match status" value="1"/>
</dbReference>
<comment type="caution">
    <text evidence="2">The sequence shown here is derived from an EMBL/GenBank/DDBJ whole genome shotgun (WGS) entry which is preliminary data.</text>
</comment>
<proteinExistence type="predicted"/>
<dbReference type="EMBL" id="BAABHF010000050">
    <property type="protein sequence ID" value="GAA4515247.1"/>
    <property type="molecule type" value="Genomic_DNA"/>
</dbReference>